<dbReference type="EMBL" id="PPTA01000003">
    <property type="protein sequence ID" value="TFB04739.1"/>
    <property type="molecule type" value="Genomic_DNA"/>
</dbReference>
<dbReference type="GeneID" id="300575097"/>
<accession>A0ABY2HAQ6</accession>
<reference evidence="1 2" key="1">
    <citation type="submission" date="2018-01" db="EMBL/GenBank/DDBJ databases">
        <title>Genome characterization of the sugarcane-associated fungus Trichoderma ghanense CCMA-1212 and their application in lignocelulose bioconversion.</title>
        <authorList>
            <person name="Steindorff A.S."/>
            <person name="Mendes T.D."/>
            <person name="Vilela E.S.D."/>
            <person name="Rodrigues D.S."/>
            <person name="Formighieri E.F."/>
            <person name="Melo I.S."/>
            <person name="Favaro L.C.L."/>
        </authorList>
    </citation>
    <scope>NUCLEOTIDE SEQUENCE [LARGE SCALE GENOMIC DNA]</scope>
    <source>
        <strain evidence="1 2">CCMA-1212</strain>
    </source>
</reference>
<gene>
    <name evidence="1" type="ORF">CCMA1212_003295</name>
</gene>
<keyword evidence="2" id="KW-1185">Reference proteome</keyword>
<organism evidence="1 2">
    <name type="scientific">Trichoderma ghanense</name>
    <dbReference type="NCBI Taxonomy" id="65468"/>
    <lineage>
        <taxon>Eukaryota</taxon>
        <taxon>Fungi</taxon>
        <taxon>Dikarya</taxon>
        <taxon>Ascomycota</taxon>
        <taxon>Pezizomycotina</taxon>
        <taxon>Sordariomycetes</taxon>
        <taxon>Hypocreomycetidae</taxon>
        <taxon>Hypocreales</taxon>
        <taxon>Hypocreaceae</taxon>
        <taxon>Trichoderma</taxon>
    </lineage>
</organism>
<protein>
    <submittedName>
        <fullName evidence="1">Uncharacterized protein</fullName>
    </submittedName>
</protein>
<dbReference type="Proteomes" id="UP001642720">
    <property type="component" value="Unassembled WGS sequence"/>
</dbReference>
<proteinExistence type="predicted"/>
<sequence length="78" mass="9008">MSISRYLDEFRRSDKMKANLPNRDASDLGQDESVSNSIVTAWQITFDQMRHERPTAPDLLSFMSFFNSQGIPEHMLQA</sequence>
<name>A0ABY2HAQ6_9HYPO</name>
<comment type="caution">
    <text evidence="1">The sequence shown here is derived from an EMBL/GenBank/DDBJ whole genome shotgun (WGS) entry which is preliminary data.</text>
</comment>
<evidence type="ECO:0000313" key="2">
    <source>
        <dbReference type="Proteomes" id="UP001642720"/>
    </source>
</evidence>
<evidence type="ECO:0000313" key="1">
    <source>
        <dbReference type="EMBL" id="TFB04739.1"/>
    </source>
</evidence>
<dbReference type="RefSeq" id="XP_073560940.1">
    <property type="nucleotide sequence ID" value="XM_073700647.1"/>
</dbReference>